<dbReference type="Pfam" id="PF14200">
    <property type="entry name" value="RicinB_lectin_2"/>
    <property type="match status" value="1"/>
</dbReference>
<sequence length="176" mass="19393">MHFATALLFATNLLGTVTAAPPTDGGLYSIVNLRTATVVDLESGRGGNNVIVQGWAPIWSEGAKNRIWRFVHKGKYWKLINLASGTALTLQNGASDNQTPIVGYVPYETDRQLWQLLEHTEPNLPRHFQFINKAGGTSMDLYFGGMGNGTRIYGYESFPGNVNQLWVLVPITPDQV</sequence>
<organism evidence="3 4">
    <name type="scientific">Pestalotiopsis fici (strain W106-1 / CGMCC3.15140)</name>
    <dbReference type="NCBI Taxonomy" id="1229662"/>
    <lineage>
        <taxon>Eukaryota</taxon>
        <taxon>Fungi</taxon>
        <taxon>Dikarya</taxon>
        <taxon>Ascomycota</taxon>
        <taxon>Pezizomycotina</taxon>
        <taxon>Sordariomycetes</taxon>
        <taxon>Xylariomycetidae</taxon>
        <taxon>Amphisphaeriales</taxon>
        <taxon>Sporocadaceae</taxon>
        <taxon>Pestalotiopsis</taxon>
    </lineage>
</organism>
<dbReference type="GeneID" id="19277718"/>
<protein>
    <recommendedName>
        <fullName evidence="2">Ricin B lectin domain-containing protein</fullName>
    </recommendedName>
</protein>
<dbReference type="Gene3D" id="2.80.10.50">
    <property type="match status" value="1"/>
</dbReference>
<proteinExistence type="predicted"/>
<dbReference type="SUPFAM" id="SSF50370">
    <property type="entry name" value="Ricin B-like lectins"/>
    <property type="match status" value="1"/>
</dbReference>
<feature type="signal peptide" evidence="1">
    <location>
        <begin position="1"/>
        <end position="19"/>
    </location>
</feature>
<keyword evidence="1" id="KW-0732">Signal</keyword>
<evidence type="ECO:0000256" key="1">
    <source>
        <dbReference type="SAM" id="SignalP"/>
    </source>
</evidence>
<dbReference type="HOGENOM" id="CLU_1525696_0_0_1"/>
<evidence type="ECO:0000259" key="2">
    <source>
        <dbReference type="Pfam" id="PF14200"/>
    </source>
</evidence>
<gene>
    <name evidence="3" type="ORF">PFICI_12705</name>
</gene>
<dbReference type="KEGG" id="pfy:PFICI_12705"/>
<dbReference type="InterPro" id="IPR000772">
    <property type="entry name" value="Ricin_B_lectin"/>
</dbReference>
<dbReference type="InParanoid" id="W3WSG0"/>
<dbReference type="AlphaFoldDB" id="W3WSG0"/>
<evidence type="ECO:0000313" key="4">
    <source>
        <dbReference type="Proteomes" id="UP000030651"/>
    </source>
</evidence>
<feature type="domain" description="Ricin B lectin" evidence="2">
    <location>
        <begin position="65"/>
        <end position="153"/>
    </location>
</feature>
<reference evidence="4" key="1">
    <citation type="journal article" date="2015" name="BMC Genomics">
        <title>Genomic and transcriptomic analysis of the endophytic fungus Pestalotiopsis fici reveals its lifestyle and high potential for synthesis of natural products.</title>
        <authorList>
            <person name="Wang X."/>
            <person name="Zhang X."/>
            <person name="Liu L."/>
            <person name="Xiang M."/>
            <person name="Wang W."/>
            <person name="Sun X."/>
            <person name="Che Y."/>
            <person name="Guo L."/>
            <person name="Liu G."/>
            <person name="Guo L."/>
            <person name="Wang C."/>
            <person name="Yin W.B."/>
            <person name="Stadler M."/>
            <person name="Zhang X."/>
            <person name="Liu X."/>
        </authorList>
    </citation>
    <scope>NUCLEOTIDE SEQUENCE [LARGE SCALE GENOMIC DNA]</scope>
    <source>
        <strain evidence="4">W106-1 / CGMCC3.15140</strain>
    </source>
</reference>
<dbReference type="CDD" id="cd23416">
    <property type="entry name" value="beta-trefoil_Ricin_MOA-like"/>
    <property type="match status" value="1"/>
</dbReference>
<keyword evidence="4" id="KW-1185">Reference proteome</keyword>
<evidence type="ECO:0000313" key="3">
    <source>
        <dbReference type="EMBL" id="ETS75761.1"/>
    </source>
</evidence>
<dbReference type="Proteomes" id="UP000030651">
    <property type="component" value="Unassembled WGS sequence"/>
</dbReference>
<dbReference type="OrthoDB" id="2131701at2759"/>
<name>W3WSG0_PESFW</name>
<dbReference type="EMBL" id="KI912118">
    <property type="protein sequence ID" value="ETS75761.1"/>
    <property type="molecule type" value="Genomic_DNA"/>
</dbReference>
<dbReference type="OMA" id="WAPIWSE"/>
<feature type="chain" id="PRO_5004835003" description="Ricin B lectin domain-containing protein" evidence="1">
    <location>
        <begin position="20"/>
        <end position="176"/>
    </location>
</feature>
<accession>W3WSG0</accession>
<dbReference type="InterPro" id="IPR035992">
    <property type="entry name" value="Ricin_B-like_lectins"/>
</dbReference>
<dbReference type="RefSeq" id="XP_007839477.1">
    <property type="nucleotide sequence ID" value="XM_007841286.1"/>
</dbReference>